<dbReference type="EMBL" id="QJUP01000035">
    <property type="protein sequence ID" value="TBU89044.1"/>
    <property type="molecule type" value="Genomic_DNA"/>
</dbReference>
<dbReference type="PANTHER" id="PTHR34611">
    <property type="match status" value="1"/>
</dbReference>
<dbReference type="Proteomes" id="UP000292639">
    <property type="component" value="Unassembled WGS sequence"/>
</dbReference>
<evidence type="ECO:0000313" key="3">
    <source>
        <dbReference type="EMBL" id="TBU89044.1"/>
    </source>
</evidence>
<dbReference type="Pfam" id="PF14261">
    <property type="entry name" value="DUF4351"/>
    <property type="match status" value="1"/>
</dbReference>
<feature type="domain" description="DUF4351" evidence="2">
    <location>
        <begin position="360"/>
        <end position="415"/>
    </location>
</feature>
<dbReference type="Pfam" id="PF04754">
    <property type="entry name" value="Transposase_31"/>
    <property type="match status" value="1"/>
</dbReference>
<protein>
    <submittedName>
        <fullName evidence="3">Transposase</fullName>
    </submittedName>
</protein>
<dbReference type="AlphaFoldDB" id="A0A4Q9QXF2"/>
<evidence type="ECO:0000259" key="1">
    <source>
        <dbReference type="Pfam" id="PF04754"/>
    </source>
</evidence>
<dbReference type="InterPro" id="IPR025587">
    <property type="entry name" value="DUF4351"/>
</dbReference>
<organism evidence="3 4">
    <name type="scientific">Stutzerimonas kirkiae</name>
    <dbReference type="NCBI Taxonomy" id="2211392"/>
    <lineage>
        <taxon>Bacteria</taxon>
        <taxon>Pseudomonadati</taxon>
        <taxon>Pseudomonadota</taxon>
        <taxon>Gammaproteobacteria</taxon>
        <taxon>Pseudomonadales</taxon>
        <taxon>Pseudomonadaceae</taxon>
        <taxon>Stutzerimonas</taxon>
    </lineage>
</organism>
<reference evidence="3 4" key="1">
    <citation type="submission" date="2018-06" db="EMBL/GenBank/DDBJ databases">
        <title>Three novel Pseudomonas species isolated from symptomatic oak.</title>
        <authorList>
            <person name="Bueno-Gonzalez V."/>
            <person name="Brady C."/>
        </authorList>
    </citation>
    <scope>NUCLEOTIDE SEQUENCE [LARGE SCALE GENOMIC DNA]</scope>
    <source>
        <strain evidence="3 4">P17C</strain>
    </source>
</reference>
<sequence length="420" mass="47764">MQPASRGAGGRGSLPGCVWRTLGAARALLGSLILVNENDSRNYHNSYTPRQCQSLGEGACGSTRLLDCPKCATGHGISSHKLAASAPHVIYTGHRDMAQDHYTGYKLLFSNPEFVRDLLLGFVPQEWVGQVDFTSLEMLNGHYVSEDMQGRYEDMVWRLRLGDDDWVYLYLLLEFQSTPDRFMALRLLTYIGLFWQQLEKQGRLTRDGRLPPVLPLVLYNGFKPWRHSTRLSDLCHPAPAGLQVFQPSFEYLLIDENQYADSELSGRRNLVAMLMRLEQAQTPQVMKGIVDELRGWLTLDDQTPLRRNIIRWIIGLVRRRTSNGRIPPLSDLLEVSTMLAERTETWTERWLQEGMEKGLEKGLEKGQAVLLQRQLGKRFGPLPEWAVQRVEQAGVERIGIWAEAIFEAQSLEELLAQGDV</sequence>
<evidence type="ECO:0000313" key="4">
    <source>
        <dbReference type="Proteomes" id="UP000292639"/>
    </source>
</evidence>
<dbReference type="InterPro" id="IPR051699">
    <property type="entry name" value="Rpn/YhgA-like_nuclease"/>
</dbReference>
<comment type="caution">
    <text evidence="3">The sequence shown here is derived from an EMBL/GenBank/DDBJ whole genome shotgun (WGS) entry which is preliminary data.</text>
</comment>
<dbReference type="InterPro" id="IPR006842">
    <property type="entry name" value="Transposase_31"/>
</dbReference>
<gene>
    <name evidence="3" type="ORF">DNJ96_17735</name>
</gene>
<dbReference type="PANTHER" id="PTHR34611:SF2">
    <property type="entry name" value="INACTIVE RECOMBINATION-PROMOTING NUCLEASE-LIKE PROTEIN RPNE-RELATED"/>
    <property type="match status" value="1"/>
</dbReference>
<evidence type="ECO:0000259" key="2">
    <source>
        <dbReference type="Pfam" id="PF14261"/>
    </source>
</evidence>
<keyword evidence="4" id="KW-1185">Reference proteome</keyword>
<accession>A0A4Q9QXF2</accession>
<proteinExistence type="predicted"/>
<feature type="domain" description="Transposase (putative) YhgA-like" evidence="1">
    <location>
        <begin position="101"/>
        <end position="298"/>
    </location>
</feature>
<name>A0A4Q9QXF2_9GAMM</name>